<proteinExistence type="predicted"/>
<sequence>MIRKIIFVIPSLRAGGAERVMSFLAANLPKNKYQVSLIVIGHKKDQAYSVESNDLEIVFLGKDKISDAFLSLFKQIKKRRPHLVISSISHLNIMMSFMACFFLKTVFIAREANVDRVRKKYSDRKKRFGGINLKKIGYRFLGAIICQSQDMYDGFISEYPKFRSKTYIINNPITDAFILKHNNAPNPIQHFITVGSLHPRKGHDRILRMLSKYPHPFKYTIIGDGVNKEKLAKMAKSLNISEKINHIPHTSNVAKYLAQNDFYLQGSYVEGFPNAVIESCAVGTPVLAFDAPGGINEIIENGINGHVSVNEEEYLNNLRHYTSSNHFNTQEVRSSVVKRYGKKIILGKYEDLFENMINKK</sequence>
<dbReference type="PANTHER" id="PTHR12526:SF637">
    <property type="entry name" value="GLYCOSYLTRANSFERASE EPSF-RELATED"/>
    <property type="match status" value="1"/>
</dbReference>
<dbReference type="AlphaFoldDB" id="A0AA48KPF5"/>
<dbReference type="InterPro" id="IPR028098">
    <property type="entry name" value="Glyco_trans_4-like_N"/>
</dbReference>
<dbReference type="EMBL" id="AP027268">
    <property type="protein sequence ID" value="BDW93813.1"/>
    <property type="molecule type" value="Genomic_DNA"/>
</dbReference>
<feature type="domain" description="Glycosyltransferase subfamily 4-like N-terminal" evidence="2">
    <location>
        <begin position="15"/>
        <end position="174"/>
    </location>
</feature>
<feature type="domain" description="Glycosyl transferase family 1" evidence="1">
    <location>
        <begin position="189"/>
        <end position="311"/>
    </location>
</feature>
<evidence type="ECO:0000259" key="2">
    <source>
        <dbReference type="Pfam" id="PF13439"/>
    </source>
</evidence>
<dbReference type="Pfam" id="PF00534">
    <property type="entry name" value="Glycos_transf_1"/>
    <property type="match status" value="1"/>
</dbReference>
<dbReference type="PANTHER" id="PTHR12526">
    <property type="entry name" value="GLYCOSYLTRANSFERASE"/>
    <property type="match status" value="1"/>
</dbReference>
<dbReference type="GO" id="GO:0016757">
    <property type="term" value="F:glycosyltransferase activity"/>
    <property type="evidence" value="ECO:0007669"/>
    <property type="project" value="InterPro"/>
</dbReference>
<gene>
    <name evidence="3" type="ORF">MACH07_26450</name>
</gene>
<keyword evidence="4" id="KW-1185">Reference proteome</keyword>
<dbReference type="Proteomes" id="UP001330184">
    <property type="component" value="Chromosome"/>
</dbReference>
<organism evidence="3 4">
    <name type="scientific">Flagellimonas marinaquae</name>
    <dbReference type="NCBI Taxonomy" id="254955"/>
    <lineage>
        <taxon>Bacteria</taxon>
        <taxon>Pseudomonadati</taxon>
        <taxon>Bacteroidota</taxon>
        <taxon>Flavobacteriia</taxon>
        <taxon>Flavobacteriales</taxon>
        <taxon>Flavobacteriaceae</taxon>
        <taxon>Flagellimonas</taxon>
    </lineage>
</organism>
<accession>A0AA48KPF5</accession>
<dbReference type="RefSeq" id="WP_338194674.1">
    <property type="nucleotide sequence ID" value="NZ_AP027268.1"/>
</dbReference>
<keyword evidence="3" id="KW-0808">Transferase</keyword>
<protein>
    <submittedName>
        <fullName evidence="3">Glycosyl transferase</fullName>
    </submittedName>
</protein>
<dbReference type="InterPro" id="IPR001296">
    <property type="entry name" value="Glyco_trans_1"/>
</dbReference>
<name>A0AA48KPF5_9FLAO</name>
<evidence type="ECO:0000313" key="3">
    <source>
        <dbReference type="EMBL" id="BDW93813.1"/>
    </source>
</evidence>
<reference evidence="3 4" key="1">
    <citation type="submission" date="2023-01" db="EMBL/GenBank/DDBJ databases">
        <title>Complete genome sequence of Muricauda aquimarina strain IFOP_LL357.</title>
        <authorList>
            <person name="Gajardo G."/>
            <person name="Ueki S."/>
            <person name="Maruyama F."/>
        </authorList>
    </citation>
    <scope>NUCLEOTIDE SEQUENCE [LARGE SCALE GENOMIC DNA]</scope>
    <source>
        <strain evidence="3 4">IFOP_LL357</strain>
    </source>
</reference>
<evidence type="ECO:0000313" key="4">
    <source>
        <dbReference type="Proteomes" id="UP001330184"/>
    </source>
</evidence>
<dbReference type="CDD" id="cd03811">
    <property type="entry name" value="GT4_GT28_WabH-like"/>
    <property type="match status" value="1"/>
</dbReference>
<dbReference type="Gene3D" id="3.40.50.2000">
    <property type="entry name" value="Glycogen Phosphorylase B"/>
    <property type="match status" value="2"/>
</dbReference>
<dbReference type="SUPFAM" id="SSF53756">
    <property type="entry name" value="UDP-Glycosyltransferase/glycogen phosphorylase"/>
    <property type="match status" value="1"/>
</dbReference>
<evidence type="ECO:0000259" key="1">
    <source>
        <dbReference type="Pfam" id="PF00534"/>
    </source>
</evidence>
<dbReference type="Pfam" id="PF13439">
    <property type="entry name" value="Glyco_transf_4"/>
    <property type="match status" value="1"/>
</dbReference>